<accession>A0A4Y9XQW4</accession>
<evidence type="ECO:0000256" key="1">
    <source>
        <dbReference type="SAM" id="MobiDB-lite"/>
    </source>
</evidence>
<sequence>MQAQPSPGALQAHHAKLGGTFTVMDATRHPARASCAVVVVVVFISCSPSFSRNFPAPAPLHSVLIMPSPPSAASAPTPEATFNPISLTTTPPIQTPITFLFHITIVLLSLAALYVLSTVPRALAALGQPQSVVLRSVPAAHRRSPSSSSSGSASRRRHGNASGHGPGMNASPTAYPRKAAEPLHREASGHSARTLASATDESHTLHSHAQLILPRAGSGGRSRGAGRVKYSPPTRVPHWATLVHPLLAALLAWRVTPRLSVAQVGVLGTYAGVWAYGGLYR</sequence>
<protein>
    <submittedName>
        <fullName evidence="3">Uncharacterized protein</fullName>
    </submittedName>
</protein>
<proteinExistence type="predicted"/>
<keyword evidence="2" id="KW-1133">Transmembrane helix</keyword>
<feature type="compositionally biased region" description="Basic and acidic residues" evidence="1">
    <location>
        <begin position="178"/>
        <end position="188"/>
    </location>
</feature>
<name>A0A4Y9XQW4_9AGAM</name>
<gene>
    <name evidence="3" type="ORF">EVG20_g10677</name>
</gene>
<evidence type="ECO:0000256" key="2">
    <source>
        <dbReference type="SAM" id="Phobius"/>
    </source>
</evidence>
<keyword evidence="2" id="KW-0812">Transmembrane</keyword>
<dbReference type="AlphaFoldDB" id="A0A4Y9XQW4"/>
<dbReference type="STRING" id="205917.A0A4Y9XQW4"/>
<feature type="non-terminal residue" evidence="3">
    <location>
        <position position="281"/>
    </location>
</feature>
<organism evidence="3 4">
    <name type="scientific">Dentipellis fragilis</name>
    <dbReference type="NCBI Taxonomy" id="205917"/>
    <lineage>
        <taxon>Eukaryota</taxon>
        <taxon>Fungi</taxon>
        <taxon>Dikarya</taxon>
        <taxon>Basidiomycota</taxon>
        <taxon>Agaricomycotina</taxon>
        <taxon>Agaricomycetes</taxon>
        <taxon>Russulales</taxon>
        <taxon>Hericiaceae</taxon>
        <taxon>Dentipellis</taxon>
    </lineage>
</organism>
<keyword evidence="4" id="KW-1185">Reference proteome</keyword>
<feature type="compositionally biased region" description="Low complexity" evidence="1">
    <location>
        <begin position="137"/>
        <end position="153"/>
    </location>
</feature>
<keyword evidence="2" id="KW-0472">Membrane</keyword>
<dbReference type="EMBL" id="SEOQ01001361">
    <property type="protein sequence ID" value="TFY52162.1"/>
    <property type="molecule type" value="Genomic_DNA"/>
</dbReference>
<reference evidence="3 4" key="1">
    <citation type="submission" date="2019-02" db="EMBL/GenBank/DDBJ databases">
        <title>Genome sequencing of the rare red list fungi Dentipellis fragilis.</title>
        <authorList>
            <person name="Buettner E."/>
            <person name="Kellner H."/>
        </authorList>
    </citation>
    <scope>NUCLEOTIDE SEQUENCE [LARGE SCALE GENOMIC DNA]</scope>
    <source>
        <strain evidence="3 4">DSM 105465</strain>
    </source>
</reference>
<comment type="caution">
    <text evidence="3">The sequence shown here is derived from an EMBL/GenBank/DDBJ whole genome shotgun (WGS) entry which is preliminary data.</text>
</comment>
<evidence type="ECO:0000313" key="4">
    <source>
        <dbReference type="Proteomes" id="UP000298327"/>
    </source>
</evidence>
<evidence type="ECO:0000313" key="3">
    <source>
        <dbReference type="EMBL" id="TFY52162.1"/>
    </source>
</evidence>
<feature type="region of interest" description="Disordered" evidence="1">
    <location>
        <begin position="137"/>
        <end position="200"/>
    </location>
</feature>
<dbReference type="Proteomes" id="UP000298327">
    <property type="component" value="Unassembled WGS sequence"/>
</dbReference>
<feature type="transmembrane region" description="Helical" evidence="2">
    <location>
        <begin position="97"/>
        <end position="116"/>
    </location>
</feature>